<comment type="caution">
    <text evidence="1">The sequence shown here is derived from an EMBL/GenBank/DDBJ whole genome shotgun (WGS) entry which is preliminary data.</text>
</comment>
<dbReference type="AlphaFoldDB" id="K2PZ60"/>
<gene>
    <name evidence="1" type="ORF">I215_15160</name>
</gene>
<dbReference type="eggNOG" id="COG1106">
    <property type="taxonomic scope" value="Bacteria"/>
</dbReference>
<proteinExistence type="predicted"/>
<protein>
    <recommendedName>
        <fullName evidence="3">Abortive infection protein</fullName>
    </recommendedName>
</protein>
<accession>K2PZ60</accession>
<dbReference type="Proteomes" id="UP000007364">
    <property type="component" value="Unassembled WGS sequence"/>
</dbReference>
<reference evidence="1 2" key="1">
    <citation type="journal article" date="2012" name="J. Bacteriol.">
        <title>Genome Sequence of Galbibacter marinum Type Strain ck-I2-15.</title>
        <authorList>
            <person name="Lai Q."/>
            <person name="Li C."/>
            <person name="Shao Z."/>
        </authorList>
    </citation>
    <scope>NUCLEOTIDE SEQUENCE [LARGE SCALE GENOMIC DNA]</scope>
    <source>
        <strain evidence="2">ck-I2-15</strain>
    </source>
</reference>
<keyword evidence="2" id="KW-1185">Reference proteome</keyword>
<dbReference type="EMBL" id="AMSG01000041">
    <property type="protein sequence ID" value="EKF53911.1"/>
    <property type="molecule type" value="Genomic_DNA"/>
</dbReference>
<evidence type="ECO:0008006" key="3">
    <source>
        <dbReference type="Google" id="ProtNLM"/>
    </source>
</evidence>
<evidence type="ECO:0000313" key="2">
    <source>
        <dbReference type="Proteomes" id="UP000007364"/>
    </source>
</evidence>
<evidence type="ECO:0000313" key="1">
    <source>
        <dbReference type="EMBL" id="EKF53911.1"/>
    </source>
</evidence>
<sequence length="101" mass="11956">MTLAVTRLFNSKEYNPNNTQLIFTTHDTNLLYYGNYRRDQIYFVEKDRFGASNMYSQVEYKEEGKTIRKDRSFEKDYIDGRYGAIPFIGNLSNIASGWQEK</sequence>
<dbReference type="STRING" id="555500.I215_15160"/>
<dbReference type="PATRIC" id="fig|555500.3.peg.3118"/>
<name>K2PZ60_9FLAO</name>
<organism evidence="1 2">
    <name type="scientific">Galbibacter marinus</name>
    <dbReference type="NCBI Taxonomy" id="555500"/>
    <lineage>
        <taxon>Bacteria</taxon>
        <taxon>Pseudomonadati</taxon>
        <taxon>Bacteroidota</taxon>
        <taxon>Flavobacteriia</taxon>
        <taxon>Flavobacteriales</taxon>
        <taxon>Flavobacteriaceae</taxon>
        <taxon>Galbibacter</taxon>
    </lineage>
</organism>